<keyword evidence="3 9" id="KW-0812">Transmembrane</keyword>
<evidence type="ECO:0000256" key="1">
    <source>
        <dbReference type="ARBA" id="ARBA00004370"/>
    </source>
</evidence>
<protein>
    <submittedName>
        <fullName evidence="12">Cytochrome c1</fullName>
    </submittedName>
</protein>
<dbReference type="PROSITE" id="PS51007">
    <property type="entry name" value="CYTC"/>
    <property type="match status" value="1"/>
</dbReference>
<dbReference type="Proteomes" id="UP000244571">
    <property type="component" value="Chromosome"/>
</dbReference>
<dbReference type="Gene3D" id="1.10.760.10">
    <property type="entry name" value="Cytochrome c-like domain"/>
    <property type="match status" value="1"/>
</dbReference>
<dbReference type="GO" id="GO:0016020">
    <property type="term" value="C:membrane"/>
    <property type="evidence" value="ECO:0007669"/>
    <property type="project" value="UniProtKB-SubCell"/>
</dbReference>
<comment type="subcellular location">
    <subcellularLocation>
        <location evidence="1">Membrane</location>
    </subcellularLocation>
</comment>
<evidence type="ECO:0000313" key="13">
    <source>
        <dbReference type="Proteomes" id="UP000244571"/>
    </source>
</evidence>
<feature type="binding site" description="covalent" evidence="8">
    <location>
        <position position="55"/>
    </location>
    <ligand>
        <name>heme c</name>
        <dbReference type="ChEBI" id="CHEBI:61717"/>
    </ligand>
</feature>
<evidence type="ECO:0000256" key="3">
    <source>
        <dbReference type="ARBA" id="ARBA00022692"/>
    </source>
</evidence>
<dbReference type="PANTHER" id="PTHR10266">
    <property type="entry name" value="CYTOCHROME C1"/>
    <property type="match status" value="1"/>
</dbReference>
<evidence type="ECO:0000256" key="4">
    <source>
        <dbReference type="ARBA" id="ARBA00022723"/>
    </source>
</evidence>
<reference evidence="12 13" key="1">
    <citation type="submission" date="2018-04" db="EMBL/GenBank/DDBJ databases">
        <title>Bordetella sp. HZ20 isolated from seawater.</title>
        <authorList>
            <person name="Sun C."/>
        </authorList>
    </citation>
    <scope>NUCLEOTIDE SEQUENCE [LARGE SCALE GENOMIC DNA]</scope>
    <source>
        <strain evidence="12 13">HZ20</strain>
    </source>
</reference>
<evidence type="ECO:0000256" key="5">
    <source>
        <dbReference type="ARBA" id="ARBA00022989"/>
    </source>
</evidence>
<dbReference type="SUPFAM" id="SSF46626">
    <property type="entry name" value="Cytochrome c"/>
    <property type="match status" value="1"/>
</dbReference>
<evidence type="ECO:0000313" key="12">
    <source>
        <dbReference type="EMBL" id="AWB34884.1"/>
    </source>
</evidence>
<feature type="chain" id="PRO_5015344629" evidence="10">
    <location>
        <begin position="21"/>
        <end position="281"/>
    </location>
</feature>
<dbReference type="KEGG" id="boz:DBV39_15380"/>
<dbReference type="OrthoDB" id="9798864at2"/>
<keyword evidence="6 8" id="KW-0408">Iron</keyword>
<dbReference type="AlphaFoldDB" id="A0A2R4XM90"/>
<dbReference type="PANTHER" id="PTHR10266:SF3">
    <property type="entry name" value="CYTOCHROME C1, HEME PROTEIN, MITOCHONDRIAL"/>
    <property type="match status" value="1"/>
</dbReference>
<comment type="cofactor">
    <cofactor evidence="8">
        <name>heme c</name>
        <dbReference type="ChEBI" id="CHEBI:61717"/>
    </cofactor>
    <text evidence="8">Binds 1 heme c group covalently per subunit.</text>
</comment>
<dbReference type="Pfam" id="PF02167">
    <property type="entry name" value="Cytochrom_C1"/>
    <property type="match status" value="2"/>
</dbReference>
<keyword evidence="5 9" id="KW-1133">Transmembrane helix</keyword>
<evidence type="ECO:0000256" key="2">
    <source>
        <dbReference type="ARBA" id="ARBA00022617"/>
    </source>
</evidence>
<dbReference type="EMBL" id="CP028901">
    <property type="protein sequence ID" value="AWB34884.1"/>
    <property type="molecule type" value="Genomic_DNA"/>
</dbReference>
<keyword evidence="10" id="KW-0732">Signal</keyword>
<keyword evidence="13" id="KW-1185">Reference proteome</keyword>
<proteinExistence type="predicted"/>
<dbReference type="GO" id="GO:0020037">
    <property type="term" value="F:heme binding"/>
    <property type="evidence" value="ECO:0007669"/>
    <property type="project" value="InterPro"/>
</dbReference>
<evidence type="ECO:0000256" key="7">
    <source>
        <dbReference type="ARBA" id="ARBA00023136"/>
    </source>
</evidence>
<keyword evidence="2 8" id="KW-0349">Heme</keyword>
<evidence type="ECO:0000256" key="10">
    <source>
        <dbReference type="SAM" id="SignalP"/>
    </source>
</evidence>
<feature type="binding site" description="covalent" evidence="8">
    <location>
        <position position="51"/>
    </location>
    <ligand>
        <name>heme c</name>
        <dbReference type="ChEBI" id="CHEBI:61717"/>
    </ligand>
</feature>
<dbReference type="PRINTS" id="PR00603">
    <property type="entry name" value="CYTOCHROMEC1"/>
</dbReference>
<organism evidence="12 13">
    <name type="scientific">Orrella marina</name>
    <dbReference type="NCBI Taxonomy" id="2163011"/>
    <lineage>
        <taxon>Bacteria</taxon>
        <taxon>Pseudomonadati</taxon>
        <taxon>Pseudomonadota</taxon>
        <taxon>Betaproteobacteria</taxon>
        <taxon>Burkholderiales</taxon>
        <taxon>Alcaligenaceae</taxon>
        <taxon>Orrella</taxon>
    </lineage>
</organism>
<name>A0A2R4XM90_9BURK</name>
<feature type="domain" description="Cytochrome c" evidence="11">
    <location>
        <begin position="38"/>
        <end position="137"/>
    </location>
</feature>
<dbReference type="GO" id="GO:0009055">
    <property type="term" value="F:electron transfer activity"/>
    <property type="evidence" value="ECO:0007669"/>
    <property type="project" value="InterPro"/>
</dbReference>
<keyword evidence="4 8" id="KW-0479">Metal-binding</keyword>
<feature type="binding site" description="covalent" evidence="8">
    <location>
        <position position="54"/>
    </location>
    <ligand>
        <name>heme c</name>
        <dbReference type="ChEBI" id="CHEBI:61717"/>
    </ligand>
</feature>
<keyword evidence="7 9" id="KW-0472">Membrane</keyword>
<accession>A0A2R4XM90</accession>
<evidence type="ECO:0000256" key="8">
    <source>
        <dbReference type="PIRSR" id="PIRSR602326-1"/>
    </source>
</evidence>
<dbReference type="InterPro" id="IPR009056">
    <property type="entry name" value="Cyt_c-like_dom"/>
</dbReference>
<dbReference type="InterPro" id="IPR036909">
    <property type="entry name" value="Cyt_c-like_dom_sf"/>
</dbReference>
<dbReference type="GO" id="GO:0046872">
    <property type="term" value="F:metal ion binding"/>
    <property type="evidence" value="ECO:0007669"/>
    <property type="project" value="UniProtKB-KW"/>
</dbReference>
<feature type="transmembrane region" description="Helical" evidence="9">
    <location>
        <begin position="254"/>
        <end position="272"/>
    </location>
</feature>
<evidence type="ECO:0000259" key="11">
    <source>
        <dbReference type="PROSITE" id="PS51007"/>
    </source>
</evidence>
<gene>
    <name evidence="12" type="ORF">DBV39_15380</name>
</gene>
<dbReference type="InterPro" id="IPR002326">
    <property type="entry name" value="Cyt_c1"/>
</dbReference>
<evidence type="ECO:0000256" key="6">
    <source>
        <dbReference type="ARBA" id="ARBA00023004"/>
    </source>
</evidence>
<evidence type="ECO:0000256" key="9">
    <source>
        <dbReference type="SAM" id="Phobius"/>
    </source>
</evidence>
<sequence length="281" mass="31565">MIKKILGAIALSLTCATAMAAGESITLDKAPNRLNDQAALQNGAKLFINYCLNCHSATSMRYNRLRDIGLTDIQIRENLLFTGEKVGDLMTISMDRKDAAAWFGAPAPDLSVMARAKSINAGPPGGDYIYTYLRTYYRDTTKPTGWNNLAFPNAGMPHVLWDLQGPRELTTTTIHQVERDGKQVWEKVETKFGPQGYWDAKAEVLDNYRGSATESFAFKALDPRRAAAYDDKVADISNFMTWMAEPVQLKRKQIGVWVMIFLGLFLVIAWRLNASYWKHVK</sequence>
<feature type="signal peptide" evidence="10">
    <location>
        <begin position="1"/>
        <end position="20"/>
    </location>
</feature>